<gene>
    <name evidence="3" type="ORF">TRICI_001318</name>
</gene>
<dbReference type="Pfam" id="PF10373">
    <property type="entry name" value="EST1_DNA_bind"/>
    <property type="match status" value="1"/>
</dbReference>
<dbReference type="OrthoDB" id="69928at2759"/>
<dbReference type="PANTHER" id="PTHR15696:SF36">
    <property type="entry name" value="NONSENSE-MEDIATED MRNA DECAY FACTOR"/>
    <property type="match status" value="1"/>
</dbReference>
<proteinExistence type="predicted"/>
<organism evidence="3 4">
    <name type="scientific">Trichomonascus ciferrii</name>
    <dbReference type="NCBI Taxonomy" id="44093"/>
    <lineage>
        <taxon>Eukaryota</taxon>
        <taxon>Fungi</taxon>
        <taxon>Dikarya</taxon>
        <taxon>Ascomycota</taxon>
        <taxon>Saccharomycotina</taxon>
        <taxon>Dipodascomycetes</taxon>
        <taxon>Dipodascales</taxon>
        <taxon>Trichomonascaceae</taxon>
        <taxon>Trichomonascus</taxon>
        <taxon>Trichomonascus ciferrii complex</taxon>
    </lineage>
</organism>
<feature type="domain" description="Telomerase activating protein Est1-like N-terminal" evidence="2">
    <location>
        <begin position="69"/>
        <end position="180"/>
    </location>
</feature>
<dbReference type="Pfam" id="PF10374">
    <property type="entry name" value="EST1"/>
    <property type="match status" value="1"/>
</dbReference>
<accession>A0A642VCG1</accession>
<dbReference type="Proteomes" id="UP000761534">
    <property type="component" value="Unassembled WGS sequence"/>
</dbReference>
<dbReference type="InterPro" id="IPR011990">
    <property type="entry name" value="TPR-like_helical_dom_sf"/>
</dbReference>
<dbReference type="EMBL" id="SWFS01000097">
    <property type="protein sequence ID" value="KAA8916455.1"/>
    <property type="molecule type" value="Genomic_DNA"/>
</dbReference>
<feature type="domain" description="DNA/RNA-binding" evidence="1">
    <location>
        <begin position="193"/>
        <end position="474"/>
    </location>
</feature>
<dbReference type="VEuPathDB" id="FungiDB:TRICI_001318"/>
<dbReference type="InterPro" id="IPR019458">
    <property type="entry name" value="Est1-like_N"/>
</dbReference>
<dbReference type="Gene3D" id="1.25.40.10">
    <property type="entry name" value="Tetratricopeptide repeat domain"/>
    <property type="match status" value="1"/>
</dbReference>
<dbReference type="SUPFAM" id="SSF48452">
    <property type="entry name" value="TPR-like"/>
    <property type="match status" value="1"/>
</dbReference>
<sequence>MIMEDKYEEVEETLDPLLKALEDEAVSGKGNNFALKSGDLDREIVSVLNIATSWYTQRIFGNFENGFGLEERLWRIFGAVLHKYRSKVTKYQKSGDTVYMRSSFDRLDKVLKFGKRFYREFIKRVVELQGTPEDLRPLMVLLKLEDVETQLPSESVVSRIYESVSYSLCRLGDLSRYGSTLTYNREKRDHSHARVYYRSSLTMNPSIGLPCNQLGNLAVATRDYFYAFFWFLKAQSVEKPFSVDNVRKIAMKIFQMDLEDLIKCPLGDFDDGTLATGVRRAIIKLLYSFVGLHIYDLFYRQNQGPVKQRNLTSVVATFKTVLSEQYANIPSSLLVDLSLIGPMLIQQTLAEDKNISQDEVFGLTAEMLRSMLEIGLLSFDGYRQSPEETVPTRLKPILPAMRIYFDWLVKLILHSDINYWEAYTSVFTILFRFVELLRQEYGFAFDSLTAVKTLSGQRALLALEEEKKTRGMVPWDGALNDTPSGMNAKEAIKQDTSKFQCQCLLFTAIELARLEQTPLRFDEPNQQFIFLDERSTDLSDENVSETTITSYNDATMATTYIKDSFSDDGDDEVVFKGRKC</sequence>
<dbReference type="InterPro" id="IPR018834">
    <property type="entry name" value="DNA/RNA-bd_Est1-type"/>
</dbReference>
<keyword evidence="4" id="KW-1185">Reference proteome</keyword>
<evidence type="ECO:0000313" key="3">
    <source>
        <dbReference type="EMBL" id="KAA8916455.1"/>
    </source>
</evidence>
<dbReference type="PANTHER" id="PTHR15696">
    <property type="entry name" value="SMG-7 SUPPRESSOR WITH MORPHOLOGICAL EFFECT ON GENITALIA PROTEIN 7"/>
    <property type="match status" value="1"/>
</dbReference>
<evidence type="ECO:0000259" key="2">
    <source>
        <dbReference type="Pfam" id="PF10374"/>
    </source>
</evidence>
<evidence type="ECO:0008006" key="5">
    <source>
        <dbReference type="Google" id="ProtNLM"/>
    </source>
</evidence>
<protein>
    <recommendedName>
        <fullName evidence="5">DNA/RNA-binding domain-containing protein</fullName>
    </recommendedName>
</protein>
<reference evidence="3" key="1">
    <citation type="journal article" date="2019" name="G3 (Bethesda)">
        <title>Genome Assemblies of Two Rare Opportunistic Yeast Pathogens: Diutina rugosa (syn. Candida rugosa) and Trichomonascus ciferrii (syn. Candida ciferrii).</title>
        <authorList>
            <person name="Mixao V."/>
            <person name="Saus E."/>
            <person name="Hansen A.P."/>
            <person name="Lass-Florl C."/>
            <person name="Gabaldon T."/>
        </authorList>
    </citation>
    <scope>NUCLEOTIDE SEQUENCE</scope>
    <source>
        <strain evidence="3">CBS 4856</strain>
    </source>
</reference>
<name>A0A642VCG1_9ASCO</name>
<comment type="caution">
    <text evidence="3">The sequence shown here is derived from an EMBL/GenBank/DDBJ whole genome shotgun (WGS) entry which is preliminary data.</text>
</comment>
<evidence type="ECO:0000259" key="1">
    <source>
        <dbReference type="Pfam" id="PF10373"/>
    </source>
</evidence>
<dbReference type="AlphaFoldDB" id="A0A642VCG1"/>
<evidence type="ECO:0000313" key="4">
    <source>
        <dbReference type="Proteomes" id="UP000761534"/>
    </source>
</evidence>
<dbReference type="InterPro" id="IPR045153">
    <property type="entry name" value="Est1/Ebs1-like"/>
</dbReference>